<feature type="domain" description="LysM" evidence="12">
    <location>
        <begin position="305"/>
        <end position="349"/>
    </location>
</feature>
<organism evidence="14 15">
    <name type="scientific">Rhodopirellula sallentina SM41</name>
    <dbReference type="NCBI Taxonomy" id="1263870"/>
    <lineage>
        <taxon>Bacteria</taxon>
        <taxon>Pseudomonadati</taxon>
        <taxon>Planctomycetota</taxon>
        <taxon>Planctomycetia</taxon>
        <taxon>Pirellulales</taxon>
        <taxon>Pirellulaceae</taxon>
        <taxon>Rhodopirellula</taxon>
    </lineage>
</organism>
<dbReference type="UniPathway" id="UPA00219"/>
<dbReference type="AlphaFoldDB" id="M5U8Q4"/>
<sequence>MLRHQVRTANSHRQGETAVQTLKTSAIVVLMMTVLYGAYVSMTTPPDPLPQGVESLLVESGMDELPEDFGSFGIDDGTLTNFDDFASAPAAMDSEPTLDSATGPSNDFGPVDQTFADLESNLDSIDESFPADSLPTEPTSPESFQMSDIGASQGASRLPEVSDSATPVAIAADAARDYPSTGSDFSLPDPNEAIQMTESSLASTTNSPANATNSIGFQDIPPSASTSITSPTNRTASDVAAAGLANAIATADRQYNEDRRREALATLSLFYETPNLSSEQREQLLVRLDPLARDVIYSSEHLLEEPHRVGSNETLMDIAQKYDVPWQLLANINGVSDPVTVLPGTDLKVVRGPFRADVDLENKELTLFLGDLYAGRFPVGIGNDPEPRPGTYTIQEKKSAKTYYDMAGTPIPPGSPRNPYGSMWIDLGQGISLHGSPKSDSATTEGCISIAGNYSRDVFGILSEGSSVTIR</sequence>
<feature type="transmembrane region" description="Helical" evidence="11">
    <location>
        <begin position="21"/>
        <end position="39"/>
    </location>
</feature>
<dbReference type="InterPro" id="IPR050979">
    <property type="entry name" value="LD-transpeptidase"/>
</dbReference>
<dbReference type="GO" id="GO:0008360">
    <property type="term" value="P:regulation of cell shape"/>
    <property type="evidence" value="ECO:0007669"/>
    <property type="project" value="UniProtKB-UniRule"/>
</dbReference>
<dbReference type="SMART" id="SM00257">
    <property type="entry name" value="LysM"/>
    <property type="match status" value="1"/>
</dbReference>
<keyword evidence="4" id="KW-0808">Transferase</keyword>
<dbReference type="CDD" id="cd00118">
    <property type="entry name" value="LysM"/>
    <property type="match status" value="1"/>
</dbReference>
<dbReference type="GO" id="GO:0071555">
    <property type="term" value="P:cell wall organization"/>
    <property type="evidence" value="ECO:0007669"/>
    <property type="project" value="UniProtKB-UniRule"/>
</dbReference>
<evidence type="ECO:0000256" key="2">
    <source>
        <dbReference type="ARBA" id="ARBA00005992"/>
    </source>
</evidence>
<keyword evidence="15" id="KW-1185">Reference proteome</keyword>
<evidence type="ECO:0000256" key="11">
    <source>
        <dbReference type="SAM" id="Phobius"/>
    </source>
</evidence>
<dbReference type="GO" id="GO:0018104">
    <property type="term" value="P:peptidoglycan-protein cross-linking"/>
    <property type="evidence" value="ECO:0007669"/>
    <property type="project" value="TreeGrafter"/>
</dbReference>
<dbReference type="Proteomes" id="UP000011885">
    <property type="component" value="Unassembled WGS sequence"/>
</dbReference>
<comment type="pathway">
    <text evidence="1 9">Cell wall biogenesis; peptidoglycan biosynthesis.</text>
</comment>
<feature type="domain" description="L,D-TPase catalytic" evidence="13">
    <location>
        <begin position="354"/>
        <end position="471"/>
    </location>
</feature>
<evidence type="ECO:0000256" key="4">
    <source>
        <dbReference type="ARBA" id="ARBA00022679"/>
    </source>
</evidence>
<evidence type="ECO:0000256" key="8">
    <source>
        <dbReference type="ARBA" id="ARBA00023316"/>
    </source>
</evidence>
<dbReference type="RefSeq" id="WP_008674852.1">
    <property type="nucleotide sequence ID" value="NZ_ANOH01000075.1"/>
</dbReference>
<evidence type="ECO:0000256" key="10">
    <source>
        <dbReference type="SAM" id="MobiDB-lite"/>
    </source>
</evidence>
<keyword evidence="6 9" id="KW-0133">Cell shape</keyword>
<dbReference type="GO" id="GO:0071972">
    <property type="term" value="F:peptidoglycan L,D-transpeptidase activity"/>
    <property type="evidence" value="ECO:0007669"/>
    <property type="project" value="TreeGrafter"/>
</dbReference>
<dbReference type="Gene3D" id="3.10.350.10">
    <property type="entry name" value="LysM domain"/>
    <property type="match status" value="1"/>
</dbReference>
<dbReference type="PATRIC" id="fig|1263870.3.peg.999"/>
<dbReference type="SUPFAM" id="SSF141523">
    <property type="entry name" value="L,D-transpeptidase catalytic domain-like"/>
    <property type="match status" value="1"/>
</dbReference>
<keyword evidence="3" id="KW-0328">Glycosyltransferase</keyword>
<evidence type="ECO:0000313" key="14">
    <source>
        <dbReference type="EMBL" id="EMI57659.1"/>
    </source>
</evidence>
<dbReference type="EMBL" id="ANOH01000075">
    <property type="protein sequence ID" value="EMI57659.1"/>
    <property type="molecule type" value="Genomic_DNA"/>
</dbReference>
<protein>
    <submittedName>
        <fullName evidence="14">ErfK/YbiS/YcfS/YnhG family protein</fullName>
    </submittedName>
</protein>
<dbReference type="Pfam" id="PF01476">
    <property type="entry name" value="LysM"/>
    <property type="match status" value="1"/>
</dbReference>
<evidence type="ECO:0000256" key="7">
    <source>
        <dbReference type="ARBA" id="ARBA00022984"/>
    </source>
</evidence>
<proteinExistence type="inferred from homology"/>
<reference evidence="14 15" key="1">
    <citation type="journal article" date="2013" name="Mar. Genomics">
        <title>Expression of sulfatases in Rhodopirellula baltica and the diversity of sulfatases in the genus Rhodopirellula.</title>
        <authorList>
            <person name="Wegner C.E."/>
            <person name="Richter-Heitmann T."/>
            <person name="Klindworth A."/>
            <person name="Klockow C."/>
            <person name="Richter M."/>
            <person name="Achstetter T."/>
            <person name="Glockner F.O."/>
            <person name="Harder J."/>
        </authorList>
    </citation>
    <scope>NUCLEOTIDE SEQUENCE [LARGE SCALE GENOMIC DNA]</scope>
    <source>
        <strain evidence="14 15">SM41</strain>
    </source>
</reference>
<dbReference type="InterPro" id="IPR005490">
    <property type="entry name" value="LD_TPept_cat_dom"/>
</dbReference>
<feature type="active site" description="Nucleophile" evidence="9">
    <location>
        <position position="447"/>
    </location>
</feature>
<feature type="region of interest" description="Disordered" evidence="10">
    <location>
        <begin position="125"/>
        <end position="162"/>
    </location>
</feature>
<keyword evidence="11" id="KW-0472">Membrane</keyword>
<dbReference type="PROSITE" id="PS52029">
    <property type="entry name" value="LD_TPASE"/>
    <property type="match status" value="1"/>
</dbReference>
<dbReference type="CDD" id="cd16913">
    <property type="entry name" value="YkuD_like"/>
    <property type="match status" value="1"/>
</dbReference>
<evidence type="ECO:0000313" key="15">
    <source>
        <dbReference type="Proteomes" id="UP000011885"/>
    </source>
</evidence>
<dbReference type="GO" id="GO:0005576">
    <property type="term" value="C:extracellular region"/>
    <property type="evidence" value="ECO:0007669"/>
    <property type="project" value="TreeGrafter"/>
</dbReference>
<comment type="similarity">
    <text evidence="2">Belongs to the YkuD family.</text>
</comment>
<dbReference type="PROSITE" id="PS51782">
    <property type="entry name" value="LYSM"/>
    <property type="match status" value="1"/>
</dbReference>
<comment type="caution">
    <text evidence="14">The sequence shown here is derived from an EMBL/GenBank/DDBJ whole genome shotgun (WGS) entry which is preliminary data.</text>
</comment>
<evidence type="ECO:0000259" key="12">
    <source>
        <dbReference type="PROSITE" id="PS51782"/>
    </source>
</evidence>
<dbReference type="InterPro" id="IPR038063">
    <property type="entry name" value="Transpep_catalytic_dom"/>
</dbReference>
<dbReference type="Gene3D" id="2.40.440.10">
    <property type="entry name" value="L,D-transpeptidase catalytic domain-like"/>
    <property type="match status" value="1"/>
</dbReference>
<evidence type="ECO:0000259" key="13">
    <source>
        <dbReference type="PROSITE" id="PS52029"/>
    </source>
</evidence>
<keyword evidence="11" id="KW-1133">Transmembrane helix</keyword>
<evidence type="ECO:0000256" key="6">
    <source>
        <dbReference type="ARBA" id="ARBA00022960"/>
    </source>
</evidence>
<keyword evidence="11" id="KW-0812">Transmembrane</keyword>
<evidence type="ECO:0000256" key="9">
    <source>
        <dbReference type="PROSITE-ProRule" id="PRU01373"/>
    </source>
</evidence>
<accession>M5U8Q4</accession>
<keyword evidence="7 9" id="KW-0573">Peptidoglycan synthesis</keyword>
<evidence type="ECO:0000256" key="1">
    <source>
        <dbReference type="ARBA" id="ARBA00004752"/>
    </source>
</evidence>
<dbReference type="PANTHER" id="PTHR30582">
    <property type="entry name" value="L,D-TRANSPEPTIDASE"/>
    <property type="match status" value="1"/>
</dbReference>
<dbReference type="InterPro" id="IPR018392">
    <property type="entry name" value="LysM"/>
</dbReference>
<feature type="active site" description="Proton donor/acceptor" evidence="9">
    <location>
        <position position="434"/>
    </location>
</feature>
<keyword evidence="5" id="KW-0378">Hydrolase</keyword>
<dbReference type="Pfam" id="PF03734">
    <property type="entry name" value="YkuD"/>
    <property type="match status" value="1"/>
</dbReference>
<evidence type="ECO:0000256" key="5">
    <source>
        <dbReference type="ARBA" id="ARBA00022801"/>
    </source>
</evidence>
<dbReference type="SUPFAM" id="SSF54106">
    <property type="entry name" value="LysM domain"/>
    <property type="match status" value="1"/>
</dbReference>
<name>M5U8Q4_9BACT</name>
<gene>
    <name evidence="14" type="ORF">RSSM_00913</name>
</gene>
<dbReference type="GO" id="GO:0016757">
    <property type="term" value="F:glycosyltransferase activity"/>
    <property type="evidence" value="ECO:0007669"/>
    <property type="project" value="UniProtKB-KW"/>
</dbReference>
<feature type="region of interest" description="Disordered" evidence="10">
    <location>
        <begin position="90"/>
        <end position="113"/>
    </location>
</feature>
<dbReference type="PANTHER" id="PTHR30582:SF24">
    <property type="entry name" value="L,D-TRANSPEPTIDASE ERFK_SRFK-RELATED"/>
    <property type="match status" value="1"/>
</dbReference>
<feature type="compositionally biased region" description="Polar residues" evidence="10">
    <location>
        <begin position="136"/>
        <end position="146"/>
    </location>
</feature>
<keyword evidence="8 9" id="KW-0961">Cell wall biogenesis/degradation</keyword>
<evidence type="ECO:0000256" key="3">
    <source>
        <dbReference type="ARBA" id="ARBA00022676"/>
    </source>
</evidence>
<dbReference type="InterPro" id="IPR036779">
    <property type="entry name" value="LysM_dom_sf"/>
</dbReference>